<protein>
    <submittedName>
        <fullName evidence="2">Uncharacterized protein</fullName>
    </submittedName>
</protein>
<gene>
    <name evidence="2" type="ORF">NCTC11546_02657</name>
</gene>
<sequence length="81" mass="9248">MIDYMKLSHSQASVLLALINLIVCVVILYLNTFLSSLYLGIVLGVIFIGLTGLLFYVNRSYHIRKKKTKIRHIVKGIIKKK</sequence>
<feature type="transmembrane region" description="Helical" evidence="1">
    <location>
        <begin position="36"/>
        <end position="57"/>
    </location>
</feature>
<dbReference type="AlphaFoldDB" id="A0A2X2T1Z7"/>
<dbReference type="EMBL" id="UARG01000042">
    <property type="protein sequence ID" value="SQA94483.1"/>
    <property type="molecule type" value="Genomic_DNA"/>
</dbReference>
<dbReference type="Proteomes" id="UP000249891">
    <property type="component" value="Unassembled WGS sequence"/>
</dbReference>
<accession>A0A2X2T1Z7</accession>
<organism evidence="2 3">
    <name type="scientific">Capnocytophaga ochracea</name>
    <dbReference type="NCBI Taxonomy" id="1018"/>
    <lineage>
        <taxon>Bacteria</taxon>
        <taxon>Pseudomonadati</taxon>
        <taxon>Bacteroidota</taxon>
        <taxon>Flavobacteriia</taxon>
        <taxon>Flavobacteriales</taxon>
        <taxon>Flavobacteriaceae</taxon>
        <taxon>Capnocytophaga</taxon>
    </lineage>
</organism>
<evidence type="ECO:0000256" key="1">
    <source>
        <dbReference type="SAM" id="Phobius"/>
    </source>
</evidence>
<proteinExistence type="predicted"/>
<evidence type="ECO:0000313" key="3">
    <source>
        <dbReference type="Proteomes" id="UP000249891"/>
    </source>
</evidence>
<keyword evidence="1" id="KW-1133">Transmembrane helix</keyword>
<reference evidence="2 3" key="1">
    <citation type="submission" date="2018-06" db="EMBL/GenBank/DDBJ databases">
        <authorList>
            <consortium name="Pathogen Informatics"/>
            <person name="Doyle S."/>
        </authorList>
    </citation>
    <scope>NUCLEOTIDE SEQUENCE [LARGE SCALE GENOMIC DNA]</scope>
    <source>
        <strain evidence="2 3">NCTC11546</strain>
    </source>
</reference>
<keyword evidence="1" id="KW-0472">Membrane</keyword>
<keyword evidence="1" id="KW-0812">Transmembrane</keyword>
<feature type="transmembrane region" description="Helical" evidence="1">
    <location>
        <begin position="12"/>
        <end position="30"/>
    </location>
</feature>
<evidence type="ECO:0000313" key="2">
    <source>
        <dbReference type="EMBL" id="SQA94483.1"/>
    </source>
</evidence>
<name>A0A2X2T1Z7_CAPOC</name>